<reference evidence="3" key="2">
    <citation type="journal article" date="2024" name="Nature">
        <title>Anoxygenic phototroph of the Chloroflexota uses a type I reaction centre.</title>
        <authorList>
            <person name="Tsuji J.M."/>
            <person name="Shaw N.A."/>
            <person name="Nagashima S."/>
            <person name="Venkiteswaran J.J."/>
            <person name="Schiff S.L."/>
            <person name="Watanabe T."/>
            <person name="Fukui M."/>
            <person name="Hanada S."/>
            <person name="Tank M."/>
            <person name="Neufeld J.D."/>
        </authorList>
    </citation>
    <scope>NUCLEOTIDE SEQUENCE</scope>
    <source>
        <strain evidence="3">L227-S17</strain>
    </source>
</reference>
<gene>
    <name evidence="2" type="ORF">HXX08_02375</name>
    <name evidence="3" type="ORF">OZ401_002395</name>
</gene>
<dbReference type="EMBL" id="JACATZ010000001">
    <property type="protein sequence ID" value="NWJ44703.1"/>
    <property type="molecule type" value="Genomic_DNA"/>
</dbReference>
<name>A0A8T7LUZ2_9CHLR</name>
<protein>
    <submittedName>
        <fullName evidence="2">Amidohydrolase family protein</fullName>
    </submittedName>
</protein>
<dbReference type="Proteomes" id="UP001431572">
    <property type="component" value="Chromosome 1"/>
</dbReference>
<dbReference type="InterPro" id="IPR011059">
    <property type="entry name" value="Metal-dep_hydrolase_composite"/>
</dbReference>
<dbReference type="Gene3D" id="3.20.20.140">
    <property type="entry name" value="Metal-dependent hydrolases"/>
    <property type="match status" value="1"/>
</dbReference>
<dbReference type="Pfam" id="PF01979">
    <property type="entry name" value="Amidohydro_1"/>
    <property type="match status" value="1"/>
</dbReference>
<evidence type="ECO:0000313" key="3">
    <source>
        <dbReference type="EMBL" id="WJW66591.1"/>
    </source>
</evidence>
<dbReference type="RefSeq" id="WP_341468479.1">
    <property type="nucleotide sequence ID" value="NZ_CP128399.1"/>
</dbReference>
<evidence type="ECO:0000313" key="2">
    <source>
        <dbReference type="EMBL" id="NWJ44703.1"/>
    </source>
</evidence>
<reference evidence="2 4" key="1">
    <citation type="submission" date="2020-06" db="EMBL/GenBank/DDBJ databases">
        <title>Anoxygenic phototrophic Chloroflexota member uses a Type I reaction center.</title>
        <authorList>
            <person name="Tsuji J.M."/>
            <person name="Shaw N.A."/>
            <person name="Nagashima S."/>
            <person name="Venkiteswaran J."/>
            <person name="Schiff S.L."/>
            <person name="Hanada S."/>
            <person name="Tank M."/>
            <person name="Neufeld J.D."/>
        </authorList>
    </citation>
    <scope>NUCLEOTIDE SEQUENCE [LARGE SCALE GENOMIC DNA]</scope>
    <source>
        <strain evidence="2">L227-S17</strain>
    </source>
</reference>
<dbReference type="SUPFAM" id="SSF51556">
    <property type="entry name" value="Metallo-dependent hydrolases"/>
    <property type="match status" value="1"/>
</dbReference>
<dbReference type="InterPro" id="IPR051781">
    <property type="entry name" value="Metallo-dep_Hydrolase"/>
</dbReference>
<dbReference type="PANTHER" id="PTHR43135">
    <property type="entry name" value="ALPHA-D-RIBOSE 1-METHYLPHOSPHONATE 5-TRIPHOSPHATE DIPHOSPHATASE"/>
    <property type="match status" value="1"/>
</dbReference>
<dbReference type="Gene3D" id="2.30.40.10">
    <property type="entry name" value="Urease, subunit C, domain 1"/>
    <property type="match status" value="1"/>
</dbReference>
<dbReference type="Proteomes" id="UP000521676">
    <property type="component" value="Unassembled WGS sequence"/>
</dbReference>
<dbReference type="AlphaFoldDB" id="A0A8T7LUZ2"/>
<evidence type="ECO:0000259" key="1">
    <source>
        <dbReference type="Pfam" id="PF01979"/>
    </source>
</evidence>
<dbReference type="SUPFAM" id="SSF51338">
    <property type="entry name" value="Composite domain of metallo-dependent hydrolases"/>
    <property type="match status" value="1"/>
</dbReference>
<dbReference type="GO" id="GO:0016810">
    <property type="term" value="F:hydrolase activity, acting on carbon-nitrogen (but not peptide) bonds"/>
    <property type="evidence" value="ECO:0007669"/>
    <property type="project" value="InterPro"/>
</dbReference>
<dbReference type="InterPro" id="IPR032466">
    <property type="entry name" value="Metal_Hydrolase"/>
</dbReference>
<evidence type="ECO:0000313" key="4">
    <source>
        <dbReference type="Proteomes" id="UP000521676"/>
    </source>
</evidence>
<dbReference type="PANTHER" id="PTHR43135:SF3">
    <property type="entry name" value="ALPHA-D-RIBOSE 1-METHYLPHOSPHONATE 5-TRIPHOSPHATE DIPHOSPHATASE"/>
    <property type="match status" value="1"/>
</dbReference>
<evidence type="ECO:0000313" key="5">
    <source>
        <dbReference type="Proteomes" id="UP001431572"/>
    </source>
</evidence>
<organism evidence="2 4">
    <name type="scientific">Candidatus Chlorohelix allophototropha</name>
    <dbReference type="NCBI Taxonomy" id="3003348"/>
    <lineage>
        <taxon>Bacteria</taxon>
        <taxon>Bacillati</taxon>
        <taxon>Chloroflexota</taxon>
        <taxon>Chloroflexia</taxon>
        <taxon>Candidatus Chloroheliales</taxon>
        <taxon>Candidatus Chloroheliaceae</taxon>
        <taxon>Candidatus Chlorohelix</taxon>
    </lineage>
</organism>
<keyword evidence="5" id="KW-1185">Reference proteome</keyword>
<dbReference type="InterPro" id="IPR006680">
    <property type="entry name" value="Amidohydro-rel"/>
</dbReference>
<accession>A0A8T7LUZ2</accession>
<dbReference type="InterPro" id="IPR057744">
    <property type="entry name" value="OTAase-like"/>
</dbReference>
<proteinExistence type="predicted"/>
<sequence length="395" mass="43072">MKLLNARLIDGKGELFERVDIELEGSHFDRISPSTEHASSDSANHQMSNIIDLEGKTVIPGLFNCHIHLAINPFVRLEDDSREPVSYRVLCAVKRAEAMLKAGITTARDLGGQDYSEMAVKRVINENLFPGPRLLVSGKVLTMTGGHGYWIGIEVDGNDEVRKAARLNLKMGADCIKMMATGGVMTPGVDPNNESLLEEELRAGFEEAHKAGKITASHAQGTSGIKNAIRAGVRTIEHGVYLDDEAVQMMVERGTFFVPTLAAPMQILEAGEEKGVPKYMVDKSMMVFEFHQRSVQMAYKAGVKIACGNDGGTPFNPQEDIYTEMRLLGEAGMSNMEVISAATSVSATAMKLDKVVGTVEAGKFADFVVLNGDPLINLSTIKTPHMVWKEGQRFL</sequence>
<feature type="domain" description="Amidohydrolase-related" evidence="1">
    <location>
        <begin position="57"/>
        <end position="391"/>
    </location>
</feature>
<dbReference type="EMBL" id="CP128399">
    <property type="protein sequence ID" value="WJW66591.1"/>
    <property type="molecule type" value="Genomic_DNA"/>
</dbReference>
<dbReference type="CDD" id="cd01299">
    <property type="entry name" value="Met_dep_hydrolase_A"/>
    <property type="match status" value="1"/>
</dbReference>